<dbReference type="AlphaFoldDB" id="A0A841HLN0"/>
<keyword evidence="1" id="KW-0732">Signal</keyword>
<dbReference type="SUPFAM" id="SSF56935">
    <property type="entry name" value="Porins"/>
    <property type="match status" value="1"/>
</dbReference>
<reference evidence="2 3" key="1">
    <citation type="submission" date="2020-08" db="EMBL/GenBank/DDBJ databases">
        <title>Genomic Encyclopedia of Type Strains, Phase IV (KMG-IV): sequencing the most valuable type-strain genomes for metagenomic binning, comparative biology and taxonomic classification.</title>
        <authorList>
            <person name="Goeker M."/>
        </authorList>
    </citation>
    <scope>NUCLEOTIDE SEQUENCE [LARGE SCALE GENOMIC DNA]</scope>
    <source>
        <strain evidence="2 3">DSM 26723</strain>
    </source>
</reference>
<feature type="chain" id="PRO_5032829868" description="Porin" evidence="1">
    <location>
        <begin position="21"/>
        <end position="407"/>
    </location>
</feature>
<evidence type="ECO:0000256" key="1">
    <source>
        <dbReference type="SAM" id="SignalP"/>
    </source>
</evidence>
<dbReference type="Proteomes" id="UP000588068">
    <property type="component" value="Unassembled WGS sequence"/>
</dbReference>
<organism evidence="2 3">
    <name type="scientific">Povalibacter uvarum</name>
    <dbReference type="NCBI Taxonomy" id="732238"/>
    <lineage>
        <taxon>Bacteria</taxon>
        <taxon>Pseudomonadati</taxon>
        <taxon>Pseudomonadota</taxon>
        <taxon>Gammaproteobacteria</taxon>
        <taxon>Steroidobacterales</taxon>
        <taxon>Steroidobacteraceae</taxon>
        <taxon>Povalibacter</taxon>
    </lineage>
</organism>
<name>A0A841HLN0_9GAMM</name>
<feature type="signal peptide" evidence="1">
    <location>
        <begin position="1"/>
        <end position="20"/>
    </location>
</feature>
<accession>A0A841HLN0</accession>
<evidence type="ECO:0000313" key="3">
    <source>
        <dbReference type="Proteomes" id="UP000588068"/>
    </source>
</evidence>
<dbReference type="RefSeq" id="WP_184331448.1">
    <property type="nucleotide sequence ID" value="NZ_JACHHZ010000002.1"/>
</dbReference>
<sequence length="407" mass="43477">MRFRISTIALAVAASLPALASAVDFSYSGFSTAAYAQSDTDLAQVGYIGQPDGIDSDGTFTTDSKLGVQVTAKFNDQFSATVQGVAYADLTADWEPHLDWAYVRYQPTSNLSARVGYLRAPTFMYSDSVFIGYANSWVRPPMEVYGLSPAYQLRGVDLSWRNNLGPVAVTVQPYYGDSKLDAGDPAMEIEVSEWAGMAVTGEVGSFMFRAGYASIELGTTTEQLVGPITTLRSMAALGCTGCAVDANALDLDGTKIKNINVGVQYDNGTSIAIAEVAQRDTDSYVTVAMNSAYVTYGHRFGSFMPYGTIAAARRDDSNMSSAIPAGSPFSPLAAVANSTLAGGNDDQDSYTLGVRYEVPSFSVLKGAIVKLQYDHIEAKEGNGMFINVQPGFDGDTDMISASFDFIF</sequence>
<evidence type="ECO:0000313" key="2">
    <source>
        <dbReference type="EMBL" id="MBB6093269.1"/>
    </source>
</evidence>
<proteinExistence type="predicted"/>
<dbReference type="InterPro" id="IPR023614">
    <property type="entry name" value="Porin_dom_sf"/>
</dbReference>
<evidence type="ECO:0008006" key="4">
    <source>
        <dbReference type="Google" id="ProtNLM"/>
    </source>
</evidence>
<dbReference type="Gene3D" id="2.40.160.10">
    <property type="entry name" value="Porin"/>
    <property type="match status" value="1"/>
</dbReference>
<comment type="caution">
    <text evidence="2">The sequence shown here is derived from an EMBL/GenBank/DDBJ whole genome shotgun (WGS) entry which is preliminary data.</text>
</comment>
<dbReference type="EMBL" id="JACHHZ010000002">
    <property type="protein sequence ID" value="MBB6093269.1"/>
    <property type="molecule type" value="Genomic_DNA"/>
</dbReference>
<protein>
    <recommendedName>
        <fullName evidence="4">Porin</fullName>
    </recommendedName>
</protein>
<gene>
    <name evidence="2" type="ORF">HNQ60_002147</name>
</gene>
<keyword evidence="3" id="KW-1185">Reference proteome</keyword>